<protein>
    <submittedName>
        <fullName evidence="2">Uncharacterized protein LOC106124140</fullName>
    </submittedName>
</protein>
<keyword evidence="1" id="KW-0732">Signal</keyword>
<feature type="signal peptide" evidence="1">
    <location>
        <begin position="1"/>
        <end position="20"/>
    </location>
</feature>
<organism evidence="2">
    <name type="scientific">Papilio xuthus</name>
    <name type="common">Asian swallowtail butterfly</name>
    <dbReference type="NCBI Taxonomy" id="66420"/>
    <lineage>
        <taxon>Eukaryota</taxon>
        <taxon>Metazoa</taxon>
        <taxon>Ecdysozoa</taxon>
        <taxon>Arthropoda</taxon>
        <taxon>Hexapoda</taxon>
        <taxon>Insecta</taxon>
        <taxon>Pterygota</taxon>
        <taxon>Neoptera</taxon>
        <taxon>Endopterygota</taxon>
        <taxon>Lepidoptera</taxon>
        <taxon>Glossata</taxon>
        <taxon>Ditrysia</taxon>
        <taxon>Papilionoidea</taxon>
        <taxon>Papilionidae</taxon>
        <taxon>Papilioninae</taxon>
        <taxon>Papilio</taxon>
    </lineage>
</organism>
<evidence type="ECO:0000256" key="1">
    <source>
        <dbReference type="SAM" id="SignalP"/>
    </source>
</evidence>
<dbReference type="Gene3D" id="1.10.238.20">
    <property type="entry name" value="Pheromone/general odorant binding protein domain"/>
    <property type="match status" value="1"/>
</dbReference>
<dbReference type="Pfam" id="PF01395">
    <property type="entry name" value="PBP_GOBP"/>
    <property type="match status" value="1"/>
</dbReference>
<feature type="chain" id="PRO_5042562041" evidence="1">
    <location>
        <begin position="21"/>
        <end position="141"/>
    </location>
</feature>
<dbReference type="CDD" id="cd23992">
    <property type="entry name" value="PBP_GOBP"/>
    <property type="match status" value="1"/>
</dbReference>
<dbReference type="InterPro" id="IPR006170">
    <property type="entry name" value="PBP/GOBP"/>
</dbReference>
<dbReference type="GeneID" id="106124140"/>
<reference evidence="2" key="1">
    <citation type="submission" date="2025-08" db="UniProtKB">
        <authorList>
            <consortium name="RefSeq"/>
        </authorList>
    </citation>
    <scope>IDENTIFICATION</scope>
</reference>
<proteinExistence type="predicted"/>
<dbReference type="InterPro" id="IPR036728">
    <property type="entry name" value="PBP_GOBP_sf"/>
</dbReference>
<dbReference type="Proteomes" id="UP000694872">
    <property type="component" value="Unplaced"/>
</dbReference>
<dbReference type="AlphaFoldDB" id="A0AAJ6ZNC0"/>
<dbReference type="KEGG" id="pxu:106124140"/>
<dbReference type="SMART" id="SM00708">
    <property type="entry name" value="PhBP"/>
    <property type="match status" value="1"/>
</dbReference>
<sequence length="141" mass="15776">MKICTVLLISAICLLGITNASKTPFKMPAKFLEKSKLVGEKCVKEAGAESDFLEHLFPWNYPKTEAYEKSLLCFATTIGLANQDGIFYTEKVHPVFSSSENFEEIKKAFAECNAMRGNSPQDTAFIISECFFDKAPIRLTM</sequence>
<dbReference type="GO" id="GO:0005549">
    <property type="term" value="F:odorant binding"/>
    <property type="evidence" value="ECO:0007669"/>
    <property type="project" value="InterPro"/>
</dbReference>
<accession>A0AAJ6ZNC0</accession>
<gene>
    <name evidence="2" type="primary">LOC106124140</name>
</gene>
<name>A0AAJ6ZNC0_PAPXU</name>
<dbReference type="SUPFAM" id="SSF47565">
    <property type="entry name" value="Insect pheromone/odorant-binding proteins"/>
    <property type="match status" value="1"/>
</dbReference>
<evidence type="ECO:0000313" key="2">
    <source>
        <dbReference type="RefSeq" id="XP_013176063.1"/>
    </source>
</evidence>
<dbReference type="RefSeq" id="XP_013176063.1">
    <property type="nucleotide sequence ID" value="XM_013320609.1"/>
</dbReference>